<keyword evidence="1" id="KW-0378">Hydrolase</keyword>
<protein>
    <submittedName>
        <fullName evidence="1">Ubiquitin-specific protease ubp2</fullName>
        <ecNumber evidence="1">3.4.19.12</ecNumber>
    </submittedName>
</protein>
<comment type="caution">
    <text evidence="1">The sequence shown here is derived from an EMBL/GenBank/DDBJ whole genome shotgun (WGS) entry which is preliminary data.</text>
</comment>
<proteinExistence type="predicted"/>
<gene>
    <name evidence="1" type="primary">UBP2_1</name>
    <name evidence="1" type="ORF">DSO57_1006929</name>
</gene>
<sequence length="1024" mass="116836">MHHDDKGGSTAPEIIHSLLRHIPGSLPHSHVLSLLRPEFMTGDLPVDKSGDLKMHKFFSKFAITTEVQNISICNICFLVFTLGQKASTMTGVQLSRGQPVPCSMAKAHHFHWSKNSFYTSDSFNNLTVKLLPEDEINKRTTCCRCDYYIIITIRALPLSSDVFALLNQFCPTESKFVKALKLLINILQTAIEKGPKPLKVAGASFANCFGDGPESKKFFEALGYKRQGDLLVFPQDAFDQQLFAQLWLQFHLELHNKLLSSMSSESSESFFIPGEDCMLKIFGGSYKRFKKYAAVNPFRLPAAELTSPYFKLGCVRDMDDELIWEVFRTLITENPHLSPTYFDYIISIAEERKSSYLHNEIAILKSQGEYSATDLNRARNHFGITDAEAPLDEEAVLNRFVELKKQAPEDIGEHKTNLKLLGQAYNSNHFTNFLQSGKLPKKLRTHNDLDQQPEAVASRPLSEPQAFQPSARLPIGLDNIGNTCYLNSLLQYYFSVKYLRNLVLGFQPDADEFDPSPELEAEGELTIDNRKVSRKELALARHFVKHLKELFNQLATEEQREYIAPSLDLAKMSLGNMDVSLKPASPPRRRASTASMDNNAPMGTPMDPSPACSPTSPTLMEDNRSPSPSPLPDQRSTPLQIADVVELRSSSREAFSPVNDMEFGSQQDVSECMDHIMWQLEKAFVSQPPVEDSDSMQEPRSVNIVKELFYGETRQVLSYADTKEAKDVRSSKTEEFSHLIMNICKPTDIYLALDEYFSSQKVELDGHMATRELVLSKAPPFLQIQLQRVQFDRQLLRVYKSNEYFRFYDRIYLDRYMEGATTDPEMIERLATLKQETFALHNMINKEAYLAGLDINHRYIGTPPVQMLGDLINDYTRKMHAAEENDIDLTDASFELNPAAPNDAIKYRHAIEMLNITMAEHRCEMDAAYGRFRGFQDELIELQRRSSRVEYRLHAVFIHKGSANYGHYWIYIRDWVKNIWYKFNDEHVVAVHESEIFSDTSGSSANPYYIIYISSDRITQLLDV</sequence>
<accession>A0ACC2SWH1</accession>
<evidence type="ECO:0000313" key="1">
    <source>
        <dbReference type="EMBL" id="KAJ9066706.1"/>
    </source>
</evidence>
<organism evidence="1 2">
    <name type="scientific">Entomophthora muscae</name>
    <dbReference type="NCBI Taxonomy" id="34485"/>
    <lineage>
        <taxon>Eukaryota</taxon>
        <taxon>Fungi</taxon>
        <taxon>Fungi incertae sedis</taxon>
        <taxon>Zoopagomycota</taxon>
        <taxon>Entomophthoromycotina</taxon>
        <taxon>Entomophthoromycetes</taxon>
        <taxon>Entomophthorales</taxon>
        <taxon>Entomophthoraceae</taxon>
        <taxon>Entomophthora</taxon>
    </lineage>
</organism>
<evidence type="ECO:0000313" key="2">
    <source>
        <dbReference type="Proteomes" id="UP001165960"/>
    </source>
</evidence>
<keyword evidence="1" id="KW-0645">Protease</keyword>
<dbReference type="Proteomes" id="UP001165960">
    <property type="component" value="Unassembled WGS sequence"/>
</dbReference>
<dbReference type="EMBL" id="QTSX02004280">
    <property type="protein sequence ID" value="KAJ9066706.1"/>
    <property type="molecule type" value="Genomic_DNA"/>
</dbReference>
<reference evidence="1" key="1">
    <citation type="submission" date="2022-04" db="EMBL/GenBank/DDBJ databases">
        <title>Genome of the entomopathogenic fungus Entomophthora muscae.</title>
        <authorList>
            <person name="Elya C."/>
            <person name="Lovett B.R."/>
            <person name="Lee E."/>
            <person name="Macias A.M."/>
            <person name="Hajek A.E."/>
            <person name="De Bivort B.L."/>
            <person name="Kasson M.T."/>
            <person name="De Fine Licht H.H."/>
            <person name="Stajich J.E."/>
        </authorList>
    </citation>
    <scope>NUCLEOTIDE SEQUENCE</scope>
    <source>
        <strain evidence="1">Berkeley</strain>
    </source>
</reference>
<name>A0ACC2SWH1_9FUNG</name>
<keyword evidence="2" id="KW-1185">Reference proteome</keyword>
<dbReference type="EC" id="3.4.19.12" evidence="1"/>